<dbReference type="PANTHER" id="PTHR31876">
    <property type="entry name" value="COV-LIKE PROTEIN 1"/>
    <property type="match status" value="1"/>
</dbReference>
<proteinExistence type="predicted"/>
<keyword evidence="1" id="KW-0472">Membrane</keyword>
<sequence length="192" mass="20997">MRWFLEGLAVLVPILITIYLFSKGITLVADLLTETLGPFLSRELSIHGRWQLVSISLLLMVGVTVFVGAVTHVWLGSHIVRLVDQVLTHIPFVKLVYSAIKDGVNAFIGDRREFERPVLVSMGDIQVPGFVTRSSADDFGLEGHVAVYFPMAFSIAGRVVLVPADKIRPLEKSSTEVMSFLVSGGVTSGKKS</sequence>
<feature type="transmembrane region" description="Helical" evidence="1">
    <location>
        <begin position="52"/>
        <end position="75"/>
    </location>
</feature>
<feature type="transmembrane region" description="Helical" evidence="1">
    <location>
        <begin position="7"/>
        <end position="32"/>
    </location>
</feature>
<evidence type="ECO:0008006" key="4">
    <source>
        <dbReference type="Google" id="ProtNLM"/>
    </source>
</evidence>
<dbReference type="Pfam" id="PF04367">
    <property type="entry name" value="DUF502"/>
    <property type="match status" value="1"/>
</dbReference>
<dbReference type="EMBL" id="JOJP01000001">
    <property type="protein sequence ID" value="KEI71452.1"/>
    <property type="molecule type" value="Genomic_DNA"/>
</dbReference>
<keyword evidence="1" id="KW-1133">Transmembrane helix</keyword>
<name>A0A081KBC6_9GAMM</name>
<accession>A0A081KBC6</accession>
<comment type="caution">
    <text evidence="2">The sequence shown here is derived from an EMBL/GenBank/DDBJ whole genome shotgun (WGS) entry which is preliminary data.</text>
</comment>
<dbReference type="Proteomes" id="UP000027997">
    <property type="component" value="Unassembled WGS sequence"/>
</dbReference>
<keyword evidence="3" id="KW-1185">Reference proteome</keyword>
<evidence type="ECO:0000256" key="1">
    <source>
        <dbReference type="SAM" id="Phobius"/>
    </source>
</evidence>
<organism evidence="2 3">
    <name type="scientific">Endozoicomonas elysicola</name>
    <dbReference type="NCBI Taxonomy" id="305900"/>
    <lineage>
        <taxon>Bacteria</taxon>
        <taxon>Pseudomonadati</taxon>
        <taxon>Pseudomonadota</taxon>
        <taxon>Gammaproteobacteria</taxon>
        <taxon>Oceanospirillales</taxon>
        <taxon>Endozoicomonadaceae</taxon>
        <taxon>Endozoicomonas</taxon>
    </lineage>
</organism>
<evidence type="ECO:0000313" key="2">
    <source>
        <dbReference type="EMBL" id="KEI71452.1"/>
    </source>
</evidence>
<keyword evidence="1" id="KW-0812">Transmembrane</keyword>
<protein>
    <recommendedName>
        <fullName evidence="4">DUF502 domain-containing protein</fullName>
    </recommendedName>
</protein>
<evidence type="ECO:0000313" key="3">
    <source>
        <dbReference type="Proteomes" id="UP000027997"/>
    </source>
</evidence>
<reference evidence="2 3" key="1">
    <citation type="submission" date="2014-06" db="EMBL/GenBank/DDBJ databases">
        <title>Whole Genome Sequences of Three Symbiotic Endozoicomonas Bacteria.</title>
        <authorList>
            <person name="Neave M.J."/>
            <person name="Apprill A."/>
            <person name="Voolstra C.R."/>
        </authorList>
    </citation>
    <scope>NUCLEOTIDE SEQUENCE [LARGE SCALE GENOMIC DNA]</scope>
    <source>
        <strain evidence="2 3">DSM 22380</strain>
    </source>
</reference>
<dbReference type="PANTHER" id="PTHR31876:SF26">
    <property type="entry name" value="PROTEIN LIKE COV 2"/>
    <property type="match status" value="1"/>
</dbReference>
<dbReference type="InterPro" id="IPR007462">
    <property type="entry name" value="COV1-like"/>
</dbReference>
<gene>
    <name evidence="2" type="ORF">GV64_12495</name>
</gene>
<dbReference type="AlphaFoldDB" id="A0A081KBC6"/>
<dbReference type="eggNOG" id="COG2928">
    <property type="taxonomic scope" value="Bacteria"/>
</dbReference>